<protein>
    <recommendedName>
        <fullName evidence="5">Cytochrome c domain-containing protein</fullName>
    </recommendedName>
</protein>
<evidence type="ECO:0000313" key="4">
    <source>
        <dbReference type="Proteomes" id="UP000009374"/>
    </source>
</evidence>
<evidence type="ECO:0008006" key="5">
    <source>
        <dbReference type="Google" id="ProtNLM"/>
    </source>
</evidence>
<dbReference type="SUPFAM" id="SSF46626">
    <property type="entry name" value="Cytochrome c"/>
    <property type="match status" value="1"/>
</dbReference>
<evidence type="ECO:0000256" key="1">
    <source>
        <dbReference type="SAM" id="MobiDB-lite"/>
    </source>
</evidence>
<dbReference type="Gene3D" id="1.10.760.10">
    <property type="entry name" value="Cytochrome c-like domain"/>
    <property type="match status" value="1"/>
</dbReference>
<evidence type="ECO:0000313" key="3">
    <source>
        <dbReference type="EMBL" id="EES52428.1"/>
    </source>
</evidence>
<proteinExistence type="predicted"/>
<dbReference type="Proteomes" id="UP000009374">
    <property type="component" value="Unassembled WGS sequence"/>
</dbReference>
<gene>
    <name evidence="3" type="ORF">UBAL3_94170035</name>
</gene>
<organism evidence="3 4">
    <name type="scientific">Leptospirillum ferrodiazotrophum</name>
    <dbReference type="NCBI Taxonomy" id="412449"/>
    <lineage>
        <taxon>Bacteria</taxon>
        <taxon>Pseudomonadati</taxon>
        <taxon>Nitrospirota</taxon>
        <taxon>Nitrospiria</taxon>
        <taxon>Nitrospirales</taxon>
        <taxon>Nitrospiraceae</taxon>
        <taxon>Leptospirillum</taxon>
    </lineage>
</organism>
<evidence type="ECO:0000256" key="2">
    <source>
        <dbReference type="SAM" id="Phobius"/>
    </source>
</evidence>
<dbReference type="EMBL" id="GG693877">
    <property type="protein sequence ID" value="EES52428.1"/>
    <property type="molecule type" value="Genomic_DNA"/>
</dbReference>
<keyword evidence="2" id="KW-1133">Transmembrane helix</keyword>
<feature type="transmembrane region" description="Helical" evidence="2">
    <location>
        <begin position="12"/>
        <end position="30"/>
    </location>
</feature>
<dbReference type="GO" id="GO:0009055">
    <property type="term" value="F:electron transfer activity"/>
    <property type="evidence" value="ECO:0007669"/>
    <property type="project" value="InterPro"/>
</dbReference>
<keyword evidence="2" id="KW-0472">Membrane</keyword>
<sequence>MSRSTPLSNGKALAITAGAAVLFAVLLLVLPTPKRQSPPTAPIKSPGTTGAPMTAESLFRSRCVQCHALPALTHRTPEDWRILVLKMNRYMQQTGRLFLTASEAQAVTNYIVENQK</sequence>
<keyword evidence="2" id="KW-0812">Transmembrane</keyword>
<keyword evidence="4" id="KW-1185">Reference proteome</keyword>
<dbReference type="AlphaFoldDB" id="C6HY77"/>
<accession>C6HY77</accession>
<dbReference type="GO" id="GO:0020037">
    <property type="term" value="F:heme binding"/>
    <property type="evidence" value="ECO:0007669"/>
    <property type="project" value="InterPro"/>
</dbReference>
<name>C6HY77_9BACT</name>
<reference evidence="3 4" key="1">
    <citation type="journal article" date="2009" name="Appl. Environ. Microbiol.">
        <title>Community genomic and proteomic analyses of chemoautotrophic iron-oxidizing "Leptospirillum rubarum" (Group II) and "Leptospirillum ferrodiazotrophum" (Group III) bacteria in acid mine drainage biofilms.</title>
        <authorList>
            <person name="Goltsman D.S."/>
            <person name="Denef V.J."/>
            <person name="Singer S.W."/>
            <person name="VerBerkmoes N.C."/>
            <person name="Lefsrud M."/>
            <person name="Mueller R.S."/>
            <person name="Dick G.J."/>
            <person name="Sun C.L."/>
            <person name="Wheeler K.E."/>
            <person name="Zemla A."/>
            <person name="Baker B.J."/>
            <person name="Hauser L."/>
            <person name="Land M."/>
            <person name="Shah M.B."/>
            <person name="Thelen M.P."/>
            <person name="Hettich R.L."/>
            <person name="Banfield J.F."/>
        </authorList>
    </citation>
    <scope>NUCLEOTIDE SEQUENCE [LARGE SCALE GENOMIC DNA]</scope>
</reference>
<dbReference type="InterPro" id="IPR036909">
    <property type="entry name" value="Cyt_c-like_dom_sf"/>
</dbReference>
<feature type="region of interest" description="Disordered" evidence="1">
    <location>
        <begin position="33"/>
        <end position="53"/>
    </location>
</feature>